<sequence length="161" mass="18695">MPRIAVKIILSDKEKSLLKKNISGQRVEKRMYLRSKIILLSAEGKECIEIAKMLGISEKTCRKWRNRFAKQRMDGLNDLQRTGAPELFTEEEKMQIIQKSCSAPVMLENWTLANITQWAREFFSREVSIESIRQILKTADKSTIISDMPDNVVYMKKKKAI</sequence>
<evidence type="ECO:0000313" key="1">
    <source>
        <dbReference type="EMBL" id="MBB5337511.1"/>
    </source>
</evidence>
<evidence type="ECO:0000313" key="2">
    <source>
        <dbReference type="Proteomes" id="UP000559117"/>
    </source>
</evidence>
<reference evidence="1 2" key="1">
    <citation type="submission" date="2020-08" db="EMBL/GenBank/DDBJ databases">
        <title>Genomic Encyclopedia of Type Strains, Phase IV (KMG-IV): sequencing the most valuable type-strain genomes for metagenomic binning, comparative biology and taxonomic classification.</title>
        <authorList>
            <person name="Goeker M."/>
        </authorList>
    </citation>
    <scope>NUCLEOTIDE SEQUENCE [LARGE SCALE GENOMIC DNA]</scope>
    <source>
        <strain evidence="1 2">DSM 24661</strain>
    </source>
</reference>
<dbReference type="Gene3D" id="1.10.10.60">
    <property type="entry name" value="Homeodomain-like"/>
    <property type="match status" value="1"/>
</dbReference>
<name>A0A840UIE0_9FIRM</name>
<accession>A0A840UIE0</accession>
<gene>
    <name evidence="1" type="ORF">HNR32_002673</name>
</gene>
<dbReference type="EMBL" id="JACHFH010000054">
    <property type="protein sequence ID" value="MBB5337511.1"/>
    <property type="molecule type" value="Genomic_DNA"/>
</dbReference>
<dbReference type="RefSeq" id="WP_183863380.1">
    <property type="nucleotide sequence ID" value="NZ_JACHFH010000054.1"/>
</dbReference>
<dbReference type="InterPro" id="IPR009057">
    <property type="entry name" value="Homeodomain-like_sf"/>
</dbReference>
<protein>
    <submittedName>
        <fullName evidence="1">Transposase</fullName>
    </submittedName>
</protein>
<dbReference type="Pfam" id="PF13565">
    <property type="entry name" value="HTH_32"/>
    <property type="match status" value="1"/>
</dbReference>
<dbReference type="AlphaFoldDB" id="A0A840UIE0"/>
<keyword evidence="2" id="KW-1185">Reference proteome</keyword>
<dbReference type="SUPFAM" id="SSF46689">
    <property type="entry name" value="Homeodomain-like"/>
    <property type="match status" value="1"/>
</dbReference>
<comment type="caution">
    <text evidence="1">The sequence shown here is derived from an EMBL/GenBank/DDBJ whole genome shotgun (WGS) entry which is preliminary data.</text>
</comment>
<dbReference type="Proteomes" id="UP000559117">
    <property type="component" value="Unassembled WGS sequence"/>
</dbReference>
<organism evidence="1 2">
    <name type="scientific">Pectinatus brassicae</name>
    <dbReference type="NCBI Taxonomy" id="862415"/>
    <lineage>
        <taxon>Bacteria</taxon>
        <taxon>Bacillati</taxon>
        <taxon>Bacillota</taxon>
        <taxon>Negativicutes</taxon>
        <taxon>Selenomonadales</taxon>
        <taxon>Selenomonadaceae</taxon>
        <taxon>Pectinatus</taxon>
    </lineage>
</organism>
<proteinExistence type="predicted"/>